<dbReference type="EMBL" id="AFBI03000100">
    <property type="protein sequence ID" value="EJW01953.1"/>
    <property type="molecule type" value="Genomic_DNA"/>
</dbReference>
<dbReference type="HOGENOM" id="CLU_028476_0_0_1"/>
<name>J8ZQH2_EDHAE</name>
<dbReference type="Proteomes" id="UP000003163">
    <property type="component" value="Unassembled WGS sequence"/>
</dbReference>
<proteinExistence type="predicted"/>
<evidence type="ECO:0000313" key="2">
    <source>
        <dbReference type="EMBL" id="EJW01953.1"/>
    </source>
</evidence>
<comment type="caution">
    <text evidence="2">The sequence shown here is derived from an EMBL/GenBank/DDBJ whole genome shotgun (WGS) entry which is preliminary data.</text>
</comment>
<evidence type="ECO:0000313" key="3">
    <source>
        <dbReference type="Proteomes" id="UP000003163"/>
    </source>
</evidence>
<reference evidence="2 3" key="1">
    <citation type="submission" date="2011-08" db="EMBL/GenBank/DDBJ databases">
        <authorList>
            <person name="Liu Z.J."/>
            <person name="Shi F.L."/>
            <person name="Lu J.Q."/>
            <person name="Li M."/>
            <person name="Wang Z.L."/>
        </authorList>
    </citation>
    <scope>NUCLEOTIDE SEQUENCE [LARGE SCALE GENOMIC DNA]</scope>
    <source>
        <strain evidence="2 3">USNM 41457</strain>
    </source>
</reference>
<protein>
    <submittedName>
        <fullName evidence="2">Uncharacterized protein</fullName>
    </submittedName>
</protein>
<feature type="region of interest" description="Disordered" evidence="1">
    <location>
        <begin position="161"/>
        <end position="200"/>
    </location>
</feature>
<dbReference type="AlphaFoldDB" id="J8ZQH2"/>
<dbReference type="VEuPathDB" id="MicrosporidiaDB:EDEG_03579"/>
<dbReference type="InParanoid" id="J8ZQH2"/>
<gene>
    <name evidence="2" type="ORF">EDEG_03579</name>
</gene>
<reference evidence="3" key="2">
    <citation type="submission" date="2015-07" db="EMBL/GenBank/DDBJ databases">
        <title>Contrasting host-pathogen interactions and genome evolution in two generalist and specialist microsporidian pathogens of mosquitoes.</title>
        <authorList>
            <consortium name="The Broad Institute Genomics Platform"/>
            <consortium name="The Broad Institute Genome Sequencing Center for Infectious Disease"/>
            <person name="Cuomo C.A."/>
            <person name="Sanscrainte N.D."/>
            <person name="Goldberg J.M."/>
            <person name="Heiman D."/>
            <person name="Young S."/>
            <person name="Zeng Q."/>
            <person name="Becnel J.J."/>
            <person name="Birren B.W."/>
        </authorList>
    </citation>
    <scope>NUCLEOTIDE SEQUENCE [LARGE SCALE GENOMIC DNA]</scope>
    <source>
        <strain evidence="3">USNM 41457</strain>
    </source>
</reference>
<keyword evidence="3" id="KW-1185">Reference proteome</keyword>
<accession>J8ZQH2</accession>
<sequence>MEACNYYQISNASTNYKSQAAHIDKYFCSKTYRNVKRNILWNRSFLNQQESVNQIFEGVFISPTTQISKLHEEKKQNNKGKQFRKILKCRIFSESAKCKSIKDIINSLIDKKCWAGEDNNFSYKTALTINQIPKWDIVNNIIRFFIKKSLDLHFTNNSNSYNNGKNKDPKATNFIKGNQDLDVKQNDNNTTYHEKTEEKNDEIDKIKPFESLKNKKEEHTTKYGRKMALTNQILDDILEKIDKQKNNKEDVNINQNCIDNLKKIKKKTDNDVRKKHDECEKNSFYTFDIPKTTLECKDEFNTPINEDNLYFYHESSAEKNIENKSNEQLFISEAKTNKCFTNTILIDENTKTEESCQNEIEYSEKQTLDENCNDEILNENISCEKEICDKNGSDESSDRDKLEIKSNCNTDFDDSSSSCEDSENTKYYKSLPVELQLGLNDLKKLKNKSNKIPKNKKLFLESVLKN</sequence>
<evidence type="ECO:0000256" key="1">
    <source>
        <dbReference type="SAM" id="MobiDB-lite"/>
    </source>
</evidence>
<organism evidence="2 3">
    <name type="scientific">Edhazardia aedis (strain USNM 41457)</name>
    <name type="common">Microsporidian parasite</name>
    <dbReference type="NCBI Taxonomy" id="1003232"/>
    <lineage>
        <taxon>Eukaryota</taxon>
        <taxon>Fungi</taxon>
        <taxon>Fungi incertae sedis</taxon>
        <taxon>Microsporidia</taxon>
        <taxon>Edhazardia</taxon>
    </lineage>
</organism>